<dbReference type="GO" id="GO:0006508">
    <property type="term" value="P:proteolysis"/>
    <property type="evidence" value="ECO:0007669"/>
    <property type="project" value="UniProtKB-KW"/>
</dbReference>
<dbReference type="InterPro" id="IPR009665">
    <property type="entry name" value="YyaC"/>
</dbReference>
<keyword evidence="2" id="KW-1185">Reference proteome</keyword>
<accession>A0ABT3DGI7</accession>
<proteinExistence type="predicted"/>
<name>A0ABT3DGI7_9BACI</name>
<dbReference type="SUPFAM" id="SSF53163">
    <property type="entry name" value="HybD-like"/>
    <property type="match status" value="1"/>
</dbReference>
<dbReference type="GO" id="GO:0008233">
    <property type="term" value="F:peptidase activity"/>
    <property type="evidence" value="ECO:0007669"/>
    <property type="project" value="UniProtKB-KW"/>
</dbReference>
<dbReference type="EMBL" id="JAOYEY010000035">
    <property type="protein sequence ID" value="MCV9885983.1"/>
    <property type="molecule type" value="Genomic_DNA"/>
</dbReference>
<dbReference type="RefSeq" id="WP_264142664.1">
    <property type="nucleotide sequence ID" value="NZ_JAOYEY010000035.1"/>
</dbReference>
<sequence length="197" mass="21749">MLAQKHINNNVIPQSIIPYDHKIAPYLIRNVLFQHIPKATKHIYVMGIGSNQINGDSLGPFVGTLLQHKFPRHLTVLGNLQSPLDSSNLVSEFTKICLPQNSFVIAIDSVLGSKNIVHSIVIKDGPLLPGAGLGKQLPAIGDCSIMGVVLEKDFQDQSTLFHTNLHLIYTMTTNIAKGISLAVRQFFQYPPNYPIFL</sequence>
<dbReference type="InterPro" id="IPR023430">
    <property type="entry name" value="Pept_HybD-like_dom_sf"/>
</dbReference>
<evidence type="ECO:0000313" key="2">
    <source>
        <dbReference type="Proteomes" id="UP001526147"/>
    </source>
</evidence>
<evidence type="ECO:0000313" key="1">
    <source>
        <dbReference type="EMBL" id="MCV9885983.1"/>
    </source>
</evidence>
<dbReference type="Proteomes" id="UP001526147">
    <property type="component" value="Unassembled WGS sequence"/>
</dbReference>
<comment type="caution">
    <text evidence="1">The sequence shown here is derived from an EMBL/GenBank/DDBJ whole genome shotgun (WGS) entry which is preliminary data.</text>
</comment>
<keyword evidence="1" id="KW-0645">Protease</keyword>
<keyword evidence="1" id="KW-0378">Hydrolase</keyword>
<dbReference type="NCBIfam" id="TIGR02841">
    <property type="entry name" value="spore_YyaC"/>
    <property type="match status" value="1"/>
</dbReference>
<organism evidence="1 2">
    <name type="scientific">Metabacillus halosaccharovorans</name>
    <dbReference type="NCBI Taxonomy" id="930124"/>
    <lineage>
        <taxon>Bacteria</taxon>
        <taxon>Bacillati</taxon>
        <taxon>Bacillota</taxon>
        <taxon>Bacilli</taxon>
        <taxon>Bacillales</taxon>
        <taxon>Bacillaceae</taxon>
        <taxon>Metabacillus</taxon>
    </lineage>
</organism>
<gene>
    <name evidence="1" type="primary">yyaC</name>
    <name evidence="1" type="ORF">OIH86_09965</name>
</gene>
<reference evidence="1 2" key="1">
    <citation type="submission" date="2022-10" db="EMBL/GenBank/DDBJ databases">
        <title>Draft genome assembly of moderately radiation resistant bacterium Metabacillus halosaccharovorans.</title>
        <authorList>
            <person name="Pal S."/>
            <person name="Gopinathan A."/>
        </authorList>
    </citation>
    <scope>NUCLEOTIDE SEQUENCE [LARGE SCALE GENOMIC DNA]</scope>
    <source>
        <strain evidence="1 2">VITHBRA001</strain>
    </source>
</reference>
<protein>
    <submittedName>
        <fullName evidence="1">Spore protease YyaC</fullName>
    </submittedName>
</protein>
<dbReference type="Pfam" id="PF06866">
    <property type="entry name" value="DUF1256"/>
    <property type="match status" value="1"/>
</dbReference>